<name>A0AA36B5H0_OCTVU</name>
<reference evidence="1" key="1">
    <citation type="submission" date="2023-08" db="EMBL/GenBank/DDBJ databases">
        <authorList>
            <person name="Alioto T."/>
            <person name="Alioto T."/>
            <person name="Gomez Garrido J."/>
        </authorList>
    </citation>
    <scope>NUCLEOTIDE SEQUENCE</scope>
</reference>
<evidence type="ECO:0000313" key="2">
    <source>
        <dbReference type="Proteomes" id="UP001162480"/>
    </source>
</evidence>
<proteinExistence type="predicted"/>
<dbReference type="Proteomes" id="UP001162480">
    <property type="component" value="Chromosome 8"/>
</dbReference>
<keyword evidence="2" id="KW-1185">Reference proteome</keyword>
<organism evidence="1 2">
    <name type="scientific">Octopus vulgaris</name>
    <name type="common">Common octopus</name>
    <dbReference type="NCBI Taxonomy" id="6645"/>
    <lineage>
        <taxon>Eukaryota</taxon>
        <taxon>Metazoa</taxon>
        <taxon>Spiralia</taxon>
        <taxon>Lophotrochozoa</taxon>
        <taxon>Mollusca</taxon>
        <taxon>Cephalopoda</taxon>
        <taxon>Coleoidea</taxon>
        <taxon>Octopodiformes</taxon>
        <taxon>Octopoda</taxon>
        <taxon>Incirrata</taxon>
        <taxon>Octopodidae</taxon>
        <taxon>Octopus</taxon>
    </lineage>
</organism>
<accession>A0AA36B5H0</accession>
<dbReference type="AlphaFoldDB" id="A0AA36B5H0"/>
<protein>
    <submittedName>
        <fullName evidence="1">Uncharacterized protein</fullName>
    </submittedName>
</protein>
<gene>
    <name evidence="1" type="ORF">OCTVUL_1B014226</name>
</gene>
<evidence type="ECO:0000313" key="1">
    <source>
        <dbReference type="EMBL" id="CAI9727022.1"/>
    </source>
</evidence>
<dbReference type="EMBL" id="OX597821">
    <property type="protein sequence ID" value="CAI9727022.1"/>
    <property type="molecule type" value="Genomic_DNA"/>
</dbReference>
<dbReference type="Gene3D" id="3.30.420.10">
    <property type="entry name" value="Ribonuclease H-like superfamily/Ribonuclease H"/>
    <property type="match status" value="1"/>
</dbReference>
<sequence length="148" mass="17110">MDEKKFMVDELANRQSPRVKVYDPSQVPLDIHSKHLASIKVFGAFANEGKLMPPYFIEAVLKINTAEYLQILEVLLPSIRKHYDEKTIPDRWKHLNTAPIYKRKGDCEEYGNSWGISHLDDTDKILSRILLRRLLLHVVGLVMVLSLN</sequence>
<dbReference type="GO" id="GO:0003676">
    <property type="term" value="F:nucleic acid binding"/>
    <property type="evidence" value="ECO:0007669"/>
    <property type="project" value="InterPro"/>
</dbReference>
<dbReference type="InterPro" id="IPR036397">
    <property type="entry name" value="RNaseH_sf"/>
</dbReference>